<keyword evidence="5" id="KW-0547">Nucleotide-binding</keyword>
<keyword evidence="3" id="KW-0997">Cell inner membrane</keyword>
<dbReference type="GO" id="GO:0005315">
    <property type="term" value="F:phosphate transmembrane transporter activity"/>
    <property type="evidence" value="ECO:0007669"/>
    <property type="project" value="InterPro"/>
</dbReference>
<keyword evidence="2" id="KW-1003">Cell membrane</keyword>
<dbReference type="GO" id="GO:0016887">
    <property type="term" value="F:ATP hydrolysis activity"/>
    <property type="evidence" value="ECO:0007669"/>
    <property type="project" value="InterPro"/>
</dbReference>
<keyword evidence="6 10" id="KW-0067">ATP-binding</keyword>
<sequence>MCSPPQATEPVYTDTGPPPPKMAARELNFFYGPHQALFNNNLDIAATRITAIIGPSGCGKSTHLRVYNRIFELYPEQRAEGRVFLDGENVLDLDPLMVRRRVGMVFQRPIPFPLSVYDNIAFGYRQHYRAARSEMDGRVEAALKAAALWEEVKDRLHRPGTSLSGGQQQRLCLARTIVVEPEVILLDEPCSAIDPISTAKIEELIQELKSRFTIVIVTHNMSQAKRLADYIAFFYRGYIIDFGTSGEIFSRYDLLAEVPDQARLDALLARHQPQLNRMLS</sequence>
<dbReference type="PROSITE" id="PS00211">
    <property type="entry name" value="ABC_TRANSPORTER_1"/>
    <property type="match status" value="1"/>
</dbReference>
<dbReference type="InterPro" id="IPR003439">
    <property type="entry name" value="ABC_transporter-like_ATP-bd"/>
</dbReference>
<keyword evidence="4" id="KW-0592">Phosphate transport</keyword>
<dbReference type="EMBL" id="DSXI01000322">
    <property type="protein sequence ID" value="HGS05168.1"/>
    <property type="molecule type" value="Genomic_DNA"/>
</dbReference>
<organism evidence="10">
    <name type="scientific">Desulfobacca acetoxidans</name>
    <dbReference type="NCBI Taxonomy" id="60893"/>
    <lineage>
        <taxon>Bacteria</taxon>
        <taxon>Pseudomonadati</taxon>
        <taxon>Thermodesulfobacteriota</taxon>
        <taxon>Desulfobaccia</taxon>
        <taxon>Desulfobaccales</taxon>
        <taxon>Desulfobaccaceae</taxon>
        <taxon>Desulfobacca</taxon>
    </lineage>
</organism>
<dbReference type="InterPro" id="IPR017871">
    <property type="entry name" value="ABC_transporter-like_CS"/>
</dbReference>
<name>A0A7V4G876_9BACT</name>
<dbReference type="GO" id="GO:0035435">
    <property type="term" value="P:phosphate ion transmembrane transport"/>
    <property type="evidence" value="ECO:0007669"/>
    <property type="project" value="InterPro"/>
</dbReference>
<evidence type="ECO:0000259" key="9">
    <source>
        <dbReference type="PROSITE" id="PS50893"/>
    </source>
</evidence>
<evidence type="ECO:0000256" key="6">
    <source>
        <dbReference type="ARBA" id="ARBA00022840"/>
    </source>
</evidence>
<dbReference type="PROSITE" id="PS50893">
    <property type="entry name" value="ABC_TRANSPORTER_2"/>
    <property type="match status" value="1"/>
</dbReference>
<dbReference type="GO" id="GO:0016020">
    <property type="term" value="C:membrane"/>
    <property type="evidence" value="ECO:0007669"/>
    <property type="project" value="InterPro"/>
</dbReference>
<dbReference type="SMART" id="SM00382">
    <property type="entry name" value="AAA"/>
    <property type="match status" value="1"/>
</dbReference>
<dbReference type="InterPro" id="IPR003593">
    <property type="entry name" value="AAA+_ATPase"/>
</dbReference>
<comment type="caution">
    <text evidence="10">The sequence shown here is derived from an EMBL/GenBank/DDBJ whole genome shotgun (WGS) entry which is preliminary data.</text>
</comment>
<evidence type="ECO:0000256" key="4">
    <source>
        <dbReference type="ARBA" id="ARBA00022592"/>
    </source>
</evidence>
<dbReference type="AlphaFoldDB" id="A0A7V4G876"/>
<evidence type="ECO:0000256" key="5">
    <source>
        <dbReference type="ARBA" id="ARBA00022741"/>
    </source>
</evidence>
<dbReference type="PANTHER" id="PTHR43423">
    <property type="entry name" value="ABC TRANSPORTER I FAMILY MEMBER 17"/>
    <property type="match status" value="1"/>
</dbReference>
<dbReference type="SUPFAM" id="SSF52540">
    <property type="entry name" value="P-loop containing nucleoside triphosphate hydrolases"/>
    <property type="match status" value="1"/>
</dbReference>
<evidence type="ECO:0000256" key="3">
    <source>
        <dbReference type="ARBA" id="ARBA00022519"/>
    </source>
</evidence>
<proteinExistence type="predicted"/>
<keyword evidence="7" id="KW-1278">Translocase</keyword>
<evidence type="ECO:0000256" key="2">
    <source>
        <dbReference type="ARBA" id="ARBA00022475"/>
    </source>
</evidence>
<accession>A0A7V4G876</accession>
<protein>
    <submittedName>
        <fullName evidence="10">ATP-binding cassette domain-containing protein</fullName>
    </submittedName>
</protein>
<dbReference type="PANTHER" id="PTHR43423:SF3">
    <property type="entry name" value="PHOSPHATE IMPORT ATP-BINDING PROTEIN PSTB"/>
    <property type="match status" value="1"/>
</dbReference>
<evidence type="ECO:0000256" key="1">
    <source>
        <dbReference type="ARBA" id="ARBA00022448"/>
    </source>
</evidence>
<evidence type="ECO:0000256" key="8">
    <source>
        <dbReference type="ARBA" id="ARBA00023136"/>
    </source>
</evidence>
<dbReference type="CDD" id="cd03260">
    <property type="entry name" value="ABC_PstB_phosphate_transporter"/>
    <property type="match status" value="1"/>
</dbReference>
<feature type="domain" description="ABC transporter" evidence="9">
    <location>
        <begin position="22"/>
        <end position="261"/>
    </location>
</feature>
<dbReference type="Gene3D" id="3.40.50.300">
    <property type="entry name" value="P-loop containing nucleotide triphosphate hydrolases"/>
    <property type="match status" value="1"/>
</dbReference>
<dbReference type="Pfam" id="PF00005">
    <property type="entry name" value="ABC_tran"/>
    <property type="match status" value="1"/>
</dbReference>
<reference evidence="10" key="1">
    <citation type="journal article" date="2020" name="mSystems">
        <title>Genome- and Community-Level Interaction Insights into Carbon Utilization and Element Cycling Functions of Hydrothermarchaeota in Hydrothermal Sediment.</title>
        <authorList>
            <person name="Zhou Z."/>
            <person name="Liu Y."/>
            <person name="Xu W."/>
            <person name="Pan J."/>
            <person name="Luo Z.H."/>
            <person name="Li M."/>
        </authorList>
    </citation>
    <scope>NUCLEOTIDE SEQUENCE [LARGE SCALE GENOMIC DNA]</scope>
    <source>
        <strain evidence="10">SpSt-548</strain>
    </source>
</reference>
<keyword evidence="1" id="KW-0813">Transport</keyword>
<evidence type="ECO:0000256" key="7">
    <source>
        <dbReference type="ARBA" id="ARBA00022967"/>
    </source>
</evidence>
<dbReference type="InterPro" id="IPR027417">
    <property type="entry name" value="P-loop_NTPase"/>
</dbReference>
<gene>
    <name evidence="10" type="ORF">ENT08_05435</name>
</gene>
<dbReference type="InterPro" id="IPR005670">
    <property type="entry name" value="PstB-like"/>
</dbReference>
<dbReference type="GO" id="GO:0005524">
    <property type="term" value="F:ATP binding"/>
    <property type="evidence" value="ECO:0007669"/>
    <property type="project" value="UniProtKB-KW"/>
</dbReference>
<keyword evidence="8" id="KW-0472">Membrane</keyword>
<evidence type="ECO:0000313" key="10">
    <source>
        <dbReference type="EMBL" id="HGS05168.1"/>
    </source>
</evidence>